<comment type="similarity">
    <text evidence="2 10">Belongs to the Ca(2+):cation antiporter (CaCA) (TC 2.A.19) family.</text>
</comment>
<keyword evidence="6 10" id="KW-0106">Calcium</keyword>
<evidence type="ECO:0000256" key="4">
    <source>
        <dbReference type="ARBA" id="ARBA00022568"/>
    </source>
</evidence>
<evidence type="ECO:0000256" key="5">
    <source>
        <dbReference type="ARBA" id="ARBA00022692"/>
    </source>
</evidence>
<evidence type="ECO:0000256" key="6">
    <source>
        <dbReference type="ARBA" id="ARBA00022837"/>
    </source>
</evidence>
<evidence type="ECO:0000313" key="14">
    <source>
        <dbReference type="Proteomes" id="UP000612746"/>
    </source>
</evidence>
<organism evidence="13 14">
    <name type="scientific">Umbelopsis vinacea</name>
    <dbReference type="NCBI Taxonomy" id="44442"/>
    <lineage>
        <taxon>Eukaryota</taxon>
        <taxon>Fungi</taxon>
        <taxon>Fungi incertae sedis</taxon>
        <taxon>Mucoromycota</taxon>
        <taxon>Mucoromycotina</taxon>
        <taxon>Umbelopsidomycetes</taxon>
        <taxon>Umbelopsidales</taxon>
        <taxon>Umbelopsidaceae</taxon>
        <taxon>Umbelopsis</taxon>
    </lineage>
</organism>
<accession>A0A8H7UJ97</accession>
<feature type="transmembrane region" description="Helical" evidence="10">
    <location>
        <begin position="433"/>
        <end position="454"/>
    </location>
</feature>
<dbReference type="GO" id="GO:0006874">
    <property type="term" value="P:intracellular calcium ion homeostasis"/>
    <property type="evidence" value="ECO:0007669"/>
    <property type="project" value="TreeGrafter"/>
</dbReference>
<feature type="domain" description="Sodium/calcium exchanger membrane region" evidence="12">
    <location>
        <begin position="336"/>
        <end position="478"/>
    </location>
</feature>
<feature type="transmembrane region" description="Helical" evidence="10">
    <location>
        <begin position="333"/>
        <end position="355"/>
    </location>
</feature>
<evidence type="ECO:0000256" key="3">
    <source>
        <dbReference type="ARBA" id="ARBA00022448"/>
    </source>
</evidence>
<dbReference type="Pfam" id="PF01699">
    <property type="entry name" value="Na_Ca_ex"/>
    <property type="match status" value="2"/>
</dbReference>
<keyword evidence="10" id="KW-0050">Antiport</keyword>
<evidence type="ECO:0000256" key="7">
    <source>
        <dbReference type="ARBA" id="ARBA00022989"/>
    </source>
</evidence>
<evidence type="ECO:0000256" key="1">
    <source>
        <dbReference type="ARBA" id="ARBA00004127"/>
    </source>
</evidence>
<feature type="transmembrane region" description="Helical" evidence="10">
    <location>
        <begin position="461"/>
        <end position="481"/>
    </location>
</feature>
<keyword evidence="10" id="KW-0926">Vacuole</keyword>
<feature type="transmembrane region" description="Helical" evidence="10">
    <location>
        <begin position="153"/>
        <end position="176"/>
    </location>
</feature>
<keyword evidence="7 10" id="KW-1133">Transmembrane helix</keyword>
<comment type="subcellular location">
    <subcellularLocation>
        <location evidence="1">Endomembrane system</location>
        <topology evidence="1">Multi-pass membrane protein</topology>
    </subcellularLocation>
    <subcellularLocation>
        <location evidence="10">Vacuole membrane</location>
    </subcellularLocation>
</comment>
<feature type="transmembrane region" description="Helical" evidence="10">
    <location>
        <begin position="401"/>
        <end position="427"/>
    </location>
</feature>
<keyword evidence="4 10" id="KW-0109">Calcium transport</keyword>
<evidence type="ECO:0000313" key="13">
    <source>
        <dbReference type="EMBL" id="KAG2181853.1"/>
    </source>
</evidence>
<feature type="region of interest" description="Disordered" evidence="11">
    <location>
        <begin position="20"/>
        <end position="76"/>
    </location>
</feature>
<keyword evidence="9 10" id="KW-0472">Membrane</keyword>
<feature type="transmembrane region" description="Helical" evidence="10">
    <location>
        <begin position="121"/>
        <end position="141"/>
    </location>
</feature>
<feature type="transmembrane region" description="Helical" evidence="10">
    <location>
        <begin position="182"/>
        <end position="205"/>
    </location>
</feature>
<dbReference type="InterPro" id="IPR004713">
    <property type="entry name" value="CaH_exchang"/>
</dbReference>
<proteinExistence type="inferred from homology"/>
<dbReference type="NCBIfam" id="TIGR00846">
    <property type="entry name" value="caca2"/>
    <property type="match status" value="1"/>
</dbReference>
<comment type="function">
    <text evidence="10">Has a role in promoting intracellular calcium ion sequestration via the exchange of calcium ions for hydrogen ions across the vacuolar membrane. Involved also in manganese ion homeostasis via its uptake into the vacuole.</text>
</comment>
<comment type="caution">
    <text evidence="13">The sequence shown here is derived from an EMBL/GenBank/DDBJ whole genome shotgun (WGS) entry which is preliminary data.</text>
</comment>
<gene>
    <name evidence="13" type="ORF">INT44_008669</name>
</gene>
<keyword evidence="5 10" id="KW-0812">Transmembrane</keyword>
<keyword evidence="8 10" id="KW-0406">Ion transport</keyword>
<evidence type="ECO:0000256" key="2">
    <source>
        <dbReference type="ARBA" id="ARBA00008170"/>
    </source>
</evidence>
<dbReference type="GO" id="GO:0015369">
    <property type="term" value="F:calcium:proton antiporter activity"/>
    <property type="evidence" value="ECO:0007669"/>
    <property type="project" value="UniProtKB-UniRule"/>
</dbReference>
<feature type="compositionally biased region" description="Polar residues" evidence="11">
    <location>
        <begin position="51"/>
        <end position="64"/>
    </location>
</feature>
<dbReference type="PANTHER" id="PTHR31503:SF20">
    <property type="entry name" value="CA(2+)_H(+) EXCHANGER, PUTATIVE (EUROFUNG)-RELATED"/>
    <property type="match status" value="1"/>
</dbReference>
<dbReference type="Gene3D" id="1.20.1420.30">
    <property type="entry name" value="NCX, central ion-binding region"/>
    <property type="match status" value="2"/>
</dbReference>
<dbReference type="InterPro" id="IPR004837">
    <property type="entry name" value="NaCa_Exmemb"/>
</dbReference>
<dbReference type="AlphaFoldDB" id="A0A8H7UJ97"/>
<dbReference type="GO" id="GO:0012505">
    <property type="term" value="C:endomembrane system"/>
    <property type="evidence" value="ECO:0007669"/>
    <property type="project" value="UniProtKB-SubCell"/>
</dbReference>
<dbReference type="Proteomes" id="UP000612746">
    <property type="component" value="Unassembled WGS sequence"/>
</dbReference>
<evidence type="ECO:0000256" key="11">
    <source>
        <dbReference type="SAM" id="MobiDB-lite"/>
    </source>
</evidence>
<comment type="caution">
    <text evidence="10">Lacks conserved residue(s) required for the propagation of feature annotation.</text>
</comment>
<dbReference type="FunFam" id="1.20.1420.30:FF:000011">
    <property type="entry name" value="Vacuolar calcium ion transporter"/>
    <property type="match status" value="1"/>
</dbReference>
<name>A0A8H7UJ97_9FUNG</name>
<evidence type="ECO:0000256" key="8">
    <source>
        <dbReference type="ARBA" id="ARBA00023065"/>
    </source>
</evidence>
<dbReference type="InterPro" id="IPR004798">
    <property type="entry name" value="CAX-like"/>
</dbReference>
<evidence type="ECO:0000256" key="10">
    <source>
        <dbReference type="RuleBase" id="RU365028"/>
    </source>
</evidence>
<dbReference type="NCBIfam" id="TIGR00378">
    <property type="entry name" value="cax"/>
    <property type="match status" value="1"/>
</dbReference>
<dbReference type="OrthoDB" id="1699231at2759"/>
<feature type="domain" description="Sodium/calcium exchanger membrane region" evidence="12">
    <location>
        <begin position="124"/>
        <end position="282"/>
    </location>
</feature>
<feature type="compositionally biased region" description="Polar residues" evidence="11">
    <location>
        <begin position="29"/>
        <end position="42"/>
    </location>
</feature>
<feature type="transmembrane region" description="Helical" evidence="10">
    <location>
        <begin position="259"/>
        <end position="280"/>
    </location>
</feature>
<dbReference type="PANTHER" id="PTHR31503">
    <property type="entry name" value="VACUOLAR CALCIUM ION TRANSPORTER"/>
    <property type="match status" value="1"/>
</dbReference>
<keyword evidence="3 10" id="KW-0813">Transport</keyword>
<feature type="transmembrane region" description="Helical" evidence="10">
    <location>
        <begin position="226"/>
        <end position="247"/>
    </location>
</feature>
<sequence>MSVKTNSSFTSESFYRAKDASQEHIMMQDQPTSPDQKLTARTLSWKRDQTNGETSSVNNVTSSPDEVEAEHEEEKKKRWIEPTASQGFNSIIRSSWLNVLVVFIPVGIASHFMAAKGSWPATIPFIFNFIAIVPLAKLLGFATEDLSLRVGEVLGGLLNATFGNAVELIVSIIALIQGLITVVQASMLGSILSNLLLVLGMCFFFGGIKYKEQSFNVTAAQTSASLLFIATSSLLLPAAFYGSAYGLSNESKANVTNEILSISRATSIIMLIIYAAFLFFQLKTHKSFFLEAPKEAGKFERSNSRIVRTDTEAGADNLNEGDEEEEEAPLMPLWMSIVLLAVITVLVAVCAEFLVDAITDVCEAWGVSQTFVGLVLLPIVGNAAEHVTAVTVAIKNKMDLALGVAVGSSMQIALLVTPLMVIIGWIIGQPMSLYFNLFETAVMVIAVLMVNYLIMDGKSNWLEGLMLFCVYIIIAIAIFYYPESAGDSLSTGTNSTST</sequence>
<protein>
    <recommendedName>
        <fullName evidence="10">Vacuolar calcium ion transporter</fullName>
    </recommendedName>
</protein>
<evidence type="ECO:0000259" key="12">
    <source>
        <dbReference type="Pfam" id="PF01699"/>
    </source>
</evidence>
<keyword evidence="14" id="KW-1185">Reference proteome</keyword>
<evidence type="ECO:0000256" key="9">
    <source>
        <dbReference type="ARBA" id="ARBA00023136"/>
    </source>
</evidence>
<dbReference type="GO" id="GO:0000329">
    <property type="term" value="C:fungal-type vacuole membrane"/>
    <property type="evidence" value="ECO:0007669"/>
    <property type="project" value="TreeGrafter"/>
</dbReference>
<dbReference type="EMBL" id="JAEPRA010000008">
    <property type="protein sequence ID" value="KAG2181853.1"/>
    <property type="molecule type" value="Genomic_DNA"/>
</dbReference>
<reference evidence="13" key="1">
    <citation type="submission" date="2020-12" db="EMBL/GenBank/DDBJ databases">
        <title>Metabolic potential, ecology and presence of endohyphal bacteria is reflected in genomic diversity of Mucoromycotina.</title>
        <authorList>
            <person name="Muszewska A."/>
            <person name="Okrasinska A."/>
            <person name="Steczkiewicz K."/>
            <person name="Drgas O."/>
            <person name="Orlowska M."/>
            <person name="Perlinska-Lenart U."/>
            <person name="Aleksandrzak-Piekarczyk T."/>
            <person name="Szatraj K."/>
            <person name="Zielenkiewicz U."/>
            <person name="Pilsyk S."/>
            <person name="Malc E."/>
            <person name="Mieczkowski P."/>
            <person name="Kruszewska J.S."/>
            <person name="Biernat P."/>
            <person name="Pawlowska J."/>
        </authorList>
    </citation>
    <scope>NUCLEOTIDE SEQUENCE</scope>
    <source>
        <strain evidence="13">WA0000051536</strain>
    </source>
</reference>
<dbReference type="InterPro" id="IPR044880">
    <property type="entry name" value="NCX_ion-bd_dom_sf"/>
</dbReference>
<feature type="transmembrane region" description="Helical" evidence="10">
    <location>
        <begin position="96"/>
        <end position="115"/>
    </location>
</feature>